<evidence type="ECO:0000313" key="3">
    <source>
        <dbReference type="Proteomes" id="UP001300261"/>
    </source>
</evidence>
<dbReference type="Proteomes" id="UP001300261">
    <property type="component" value="Unassembled WGS sequence"/>
</dbReference>
<dbReference type="RefSeq" id="WP_265965385.1">
    <property type="nucleotide sequence ID" value="NZ_JAPEVI010000003.1"/>
</dbReference>
<proteinExistence type="predicted"/>
<accession>A0ABT3R6P7</accession>
<organism evidence="2 3">
    <name type="scientific">Roseibium salinum</name>
    <dbReference type="NCBI Taxonomy" id="1604349"/>
    <lineage>
        <taxon>Bacteria</taxon>
        <taxon>Pseudomonadati</taxon>
        <taxon>Pseudomonadota</taxon>
        <taxon>Alphaproteobacteria</taxon>
        <taxon>Hyphomicrobiales</taxon>
        <taxon>Stappiaceae</taxon>
        <taxon>Roseibium</taxon>
    </lineage>
</organism>
<keyword evidence="3" id="KW-1185">Reference proteome</keyword>
<feature type="transmembrane region" description="Helical" evidence="1">
    <location>
        <begin position="36"/>
        <end position="55"/>
    </location>
</feature>
<protein>
    <submittedName>
        <fullName evidence="2">Uncharacterized protein</fullName>
    </submittedName>
</protein>
<gene>
    <name evidence="2" type="ORF">ON753_21725</name>
</gene>
<keyword evidence="1" id="KW-0472">Membrane</keyword>
<evidence type="ECO:0000256" key="1">
    <source>
        <dbReference type="SAM" id="Phobius"/>
    </source>
</evidence>
<feature type="transmembrane region" description="Helical" evidence="1">
    <location>
        <begin position="75"/>
        <end position="94"/>
    </location>
</feature>
<comment type="caution">
    <text evidence="2">The sequence shown here is derived from an EMBL/GenBank/DDBJ whole genome shotgun (WGS) entry which is preliminary data.</text>
</comment>
<dbReference type="EMBL" id="JAPEVI010000003">
    <property type="protein sequence ID" value="MCX2724959.1"/>
    <property type="molecule type" value="Genomic_DNA"/>
</dbReference>
<keyword evidence="1" id="KW-1133">Transmembrane helix</keyword>
<sequence length="139" mass="14449">MHAITGAVLAAAAAILFGLAYYLFRKSIAGRRIDGEAVVTLVGLVWTTLVAFAIVELTKFASDWRAEAAEVGLPSALALGLLCLAAFALAFKLVRAARKTRTFAPATQNPDIEAVADRLAAAAAIAPVSIRHEGAMAVS</sequence>
<name>A0ABT3R6P7_9HYPH</name>
<feature type="transmembrane region" description="Helical" evidence="1">
    <location>
        <begin position="6"/>
        <end position="24"/>
    </location>
</feature>
<keyword evidence="1" id="KW-0812">Transmembrane</keyword>
<reference evidence="2 3" key="1">
    <citation type="journal article" date="2016" name="Int. J. Syst. Evol. Microbiol.">
        <title>Labrenzia salina sp. nov., isolated from the rhizosphere of the halophyte Arthrocnemum macrostachyum.</title>
        <authorList>
            <person name="Camacho M."/>
            <person name="Redondo-Gomez S."/>
            <person name="Rodriguez-Llorente I."/>
            <person name="Rohde M."/>
            <person name="Sproer C."/>
            <person name="Schumann P."/>
            <person name="Klenk H.P."/>
            <person name="Montero-Calasanz M.D.C."/>
        </authorList>
    </citation>
    <scope>NUCLEOTIDE SEQUENCE [LARGE SCALE GENOMIC DNA]</scope>
    <source>
        <strain evidence="2 3">DSM 29163</strain>
    </source>
</reference>
<evidence type="ECO:0000313" key="2">
    <source>
        <dbReference type="EMBL" id="MCX2724959.1"/>
    </source>
</evidence>